<evidence type="ECO:0000313" key="4">
    <source>
        <dbReference type="Proteomes" id="UP001186041"/>
    </source>
</evidence>
<accession>A0AAE4VDE2</accession>
<feature type="chain" id="PRO_5042029680" description="Holin" evidence="2">
    <location>
        <begin position="25"/>
        <end position="67"/>
    </location>
</feature>
<evidence type="ECO:0008006" key="5">
    <source>
        <dbReference type="Google" id="ProtNLM"/>
    </source>
</evidence>
<evidence type="ECO:0000256" key="2">
    <source>
        <dbReference type="SAM" id="SignalP"/>
    </source>
</evidence>
<gene>
    <name evidence="3" type="ORF">R4485_18095</name>
</gene>
<evidence type="ECO:0000313" key="3">
    <source>
        <dbReference type="EMBL" id="MDV7292083.1"/>
    </source>
</evidence>
<keyword evidence="1" id="KW-0812">Transmembrane</keyword>
<dbReference type="AlphaFoldDB" id="A0AAE4VDE2"/>
<dbReference type="EMBL" id="JAWLVV010000015">
    <property type="protein sequence ID" value="MDV7292083.1"/>
    <property type="molecule type" value="Genomic_DNA"/>
</dbReference>
<dbReference type="RefSeq" id="WP_317722314.1">
    <property type="nucleotide sequence ID" value="NZ_JAWLVK010000015.1"/>
</dbReference>
<dbReference type="Proteomes" id="UP001186041">
    <property type="component" value="Unassembled WGS sequence"/>
</dbReference>
<organism evidence="3 4">
    <name type="scientific">Mycolicibacterium fortuitum</name>
    <name type="common">Mycobacterium fortuitum</name>
    <dbReference type="NCBI Taxonomy" id="1766"/>
    <lineage>
        <taxon>Bacteria</taxon>
        <taxon>Bacillati</taxon>
        <taxon>Actinomycetota</taxon>
        <taxon>Actinomycetes</taxon>
        <taxon>Mycobacteriales</taxon>
        <taxon>Mycobacteriaceae</taxon>
        <taxon>Mycolicibacterium</taxon>
    </lineage>
</organism>
<keyword evidence="1" id="KW-1133">Transmembrane helix</keyword>
<evidence type="ECO:0000256" key="1">
    <source>
        <dbReference type="SAM" id="Phobius"/>
    </source>
</evidence>
<keyword evidence="1" id="KW-0472">Membrane</keyword>
<feature type="signal peptide" evidence="2">
    <location>
        <begin position="1"/>
        <end position="24"/>
    </location>
</feature>
<keyword evidence="2" id="KW-0732">Signal</keyword>
<comment type="caution">
    <text evidence="3">The sequence shown here is derived from an EMBL/GenBank/DDBJ whole genome shotgun (WGS) entry which is preliminary data.</text>
</comment>
<reference evidence="3" key="1">
    <citation type="submission" date="2023-10" db="EMBL/GenBank/DDBJ databases">
        <title>Mycolicibacterium fortuitum clinical isolates causing pulmonary infections in humans.</title>
        <authorList>
            <person name="Mejia-Ponce P.M."/>
            <person name="Zenteno-Cuevas R."/>
            <person name="Licona-Cassani C."/>
        </authorList>
    </citation>
    <scope>NUCLEOTIDE SEQUENCE</scope>
    <source>
        <strain evidence="3">M8</strain>
    </source>
</reference>
<proteinExistence type="predicted"/>
<feature type="transmembrane region" description="Helical" evidence="1">
    <location>
        <begin position="39"/>
        <end position="57"/>
    </location>
</feature>
<name>A0AAE4VDE2_MYCFO</name>
<sequence length="67" mass="7599">MNWQHYWKSILAFLSLLATNVATRWVTNQEPLPETGKDWITFAVTTIGGTWLVYRVANADKDRAGSS</sequence>
<protein>
    <recommendedName>
        <fullName evidence="5">Holin</fullName>
    </recommendedName>
</protein>